<evidence type="ECO:0000256" key="5">
    <source>
        <dbReference type="ARBA" id="ARBA00022857"/>
    </source>
</evidence>
<name>A0A9J7KUC6_BRAFL</name>
<keyword evidence="6" id="KW-0560">Oxidoreductase</keyword>
<comment type="function">
    <text evidence="1">Catalyzes the two-step NADP-dependent conversion of GDP-4-dehydro-6-deoxy-D-mannose to GDP-fucose, involving an epimerase and a reductase reaction.</text>
</comment>
<keyword evidence="5" id="KW-0521">NADP</keyword>
<evidence type="ECO:0000256" key="1">
    <source>
        <dbReference type="ARBA" id="ARBA00002870"/>
    </source>
</evidence>
<accession>A0A9J7KUC6</accession>
<evidence type="ECO:0000313" key="10">
    <source>
        <dbReference type="Proteomes" id="UP000001554"/>
    </source>
</evidence>
<dbReference type="OMA" id="HESVSGY"/>
<gene>
    <name evidence="11" type="primary">LOC118411643</name>
</gene>
<evidence type="ECO:0000256" key="6">
    <source>
        <dbReference type="ARBA" id="ARBA00023002"/>
    </source>
</evidence>
<reference evidence="11" key="2">
    <citation type="submission" date="2025-08" db="UniProtKB">
        <authorList>
            <consortium name="RefSeq"/>
        </authorList>
    </citation>
    <scope>IDENTIFICATION</scope>
    <source>
        <strain evidence="11">S238N-H82</strain>
        <tissue evidence="11">Testes</tissue>
    </source>
</reference>
<comment type="similarity">
    <text evidence="3">Belongs to the NAD(P)-dependent epimerase/dehydratase family. Fucose synthase subfamily.</text>
</comment>
<keyword evidence="10" id="KW-1185">Reference proteome</keyword>
<dbReference type="InterPro" id="IPR036291">
    <property type="entry name" value="NAD(P)-bd_dom_sf"/>
</dbReference>
<evidence type="ECO:0000256" key="7">
    <source>
        <dbReference type="ARBA" id="ARBA00023235"/>
    </source>
</evidence>
<evidence type="ECO:0000313" key="11">
    <source>
        <dbReference type="RefSeq" id="XP_035670013.1"/>
    </source>
</evidence>
<organism evidence="10 11">
    <name type="scientific">Branchiostoma floridae</name>
    <name type="common">Florida lancelet</name>
    <name type="synonym">Amphioxus</name>
    <dbReference type="NCBI Taxonomy" id="7739"/>
    <lineage>
        <taxon>Eukaryota</taxon>
        <taxon>Metazoa</taxon>
        <taxon>Chordata</taxon>
        <taxon>Cephalochordata</taxon>
        <taxon>Leptocardii</taxon>
        <taxon>Amphioxiformes</taxon>
        <taxon>Branchiostomatidae</taxon>
        <taxon>Branchiostoma</taxon>
    </lineage>
</organism>
<protein>
    <recommendedName>
        <fullName evidence="4">GDP-L-fucose synthase</fullName>
        <ecNumber evidence="4">1.1.1.271</ecNumber>
    </recommendedName>
    <alternativeName>
        <fullName evidence="8">GDP-4-keto-6-deoxy-D-mannose-3,5-epimerase-4-reductase</fullName>
    </alternativeName>
</protein>
<dbReference type="AlphaFoldDB" id="A0A9J7KUC6"/>
<dbReference type="PANTHER" id="PTHR43238">
    <property type="entry name" value="GDP-L-FUCOSE SYNTHASE"/>
    <property type="match status" value="1"/>
</dbReference>
<dbReference type="Gene3D" id="3.90.25.10">
    <property type="entry name" value="UDP-galactose 4-epimerase, domain 1"/>
    <property type="match status" value="1"/>
</dbReference>
<dbReference type="GeneID" id="118411643"/>
<dbReference type="KEGG" id="bfo:118411643"/>
<reference evidence="10" key="1">
    <citation type="journal article" date="2020" name="Nat. Ecol. Evol.">
        <title>Deeply conserved synteny resolves early events in vertebrate evolution.</title>
        <authorList>
            <person name="Simakov O."/>
            <person name="Marletaz F."/>
            <person name="Yue J.X."/>
            <person name="O'Connell B."/>
            <person name="Jenkins J."/>
            <person name="Brandt A."/>
            <person name="Calef R."/>
            <person name="Tung C.H."/>
            <person name="Huang T.K."/>
            <person name="Schmutz J."/>
            <person name="Satoh N."/>
            <person name="Yu J.K."/>
            <person name="Putnam N.H."/>
            <person name="Green R.E."/>
            <person name="Rokhsar D.S."/>
        </authorList>
    </citation>
    <scope>NUCLEOTIDE SEQUENCE [LARGE SCALE GENOMIC DNA]</scope>
    <source>
        <strain evidence="10">S238N-H82</strain>
    </source>
</reference>
<dbReference type="PANTHER" id="PTHR43238:SF1">
    <property type="entry name" value="GDP-L-FUCOSE SYNTHASE"/>
    <property type="match status" value="1"/>
</dbReference>
<dbReference type="GO" id="GO:0050577">
    <property type="term" value="F:GDP-L-fucose synthase activity"/>
    <property type="evidence" value="ECO:0000318"/>
    <property type="project" value="GO_Central"/>
</dbReference>
<proteinExistence type="inferred from homology"/>
<evidence type="ECO:0000256" key="8">
    <source>
        <dbReference type="ARBA" id="ARBA00032995"/>
    </source>
</evidence>
<dbReference type="CDD" id="cd05239">
    <property type="entry name" value="GDP_FS_SDR_e"/>
    <property type="match status" value="1"/>
</dbReference>
<dbReference type="Proteomes" id="UP000001554">
    <property type="component" value="Chromosome 3"/>
</dbReference>
<dbReference type="RefSeq" id="XP_035670013.1">
    <property type="nucleotide sequence ID" value="XM_035814120.1"/>
</dbReference>
<keyword evidence="7" id="KW-0413">Isomerase</keyword>
<dbReference type="Pfam" id="PF01370">
    <property type="entry name" value="Epimerase"/>
    <property type="match status" value="1"/>
</dbReference>
<evidence type="ECO:0000256" key="3">
    <source>
        <dbReference type="ARBA" id="ARBA00005959"/>
    </source>
</evidence>
<dbReference type="Gene3D" id="3.40.50.720">
    <property type="entry name" value="NAD(P)-binding Rossmann-like Domain"/>
    <property type="match status" value="1"/>
</dbReference>
<dbReference type="HAMAP" id="MF_00956">
    <property type="entry name" value="GDP_fucose_synth"/>
    <property type="match status" value="1"/>
</dbReference>
<dbReference type="InterPro" id="IPR028614">
    <property type="entry name" value="GDP_fucose/colitose_synth"/>
</dbReference>
<dbReference type="GO" id="GO:0016853">
    <property type="term" value="F:isomerase activity"/>
    <property type="evidence" value="ECO:0007669"/>
    <property type="project" value="UniProtKB-KW"/>
</dbReference>
<evidence type="ECO:0000256" key="2">
    <source>
        <dbReference type="ARBA" id="ARBA00004883"/>
    </source>
</evidence>
<dbReference type="InterPro" id="IPR001509">
    <property type="entry name" value="Epimerase_deHydtase"/>
</dbReference>
<evidence type="ECO:0000259" key="9">
    <source>
        <dbReference type="Pfam" id="PF01370"/>
    </source>
</evidence>
<comment type="pathway">
    <text evidence="2">Nucleotide-sugar biosynthesis; GDP-L-fucose biosynthesis via de novo pathway; GDP-L-fucose from GDP-alpha-D-mannose: step 2/2.</text>
</comment>
<sequence>MFRTNMKVLVTGGSGLIGQAIRMEVEENPKTDEEWVFVGSKEADLRDAKQTKALFEKHRPTHVIHLAAEMGGMFRISTHTVEFLRNNLLINDNVLYNCYAMDVKKCVTALTSAIFPCDSIFPVDESNVHDGPPHESVSGYSWSKRMVDVQNLAYNKQHGCKFTSVVPINCFGPYDNFNLKDGNVMPALIHKAYLAKKNGEALPVWGTGSSRRQFMYSRDLARLMMWTVKEYDEIDPIILAVGPEDEISIKEATELVAEAMDFQGEIAYDTTKSDGQFRKTCSNEKLRKYLPDFEFTPMKEALKATCDWLSQHYEEART</sequence>
<dbReference type="SUPFAM" id="SSF51735">
    <property type="entry name" value="NAD(P)-binding Rossmann-fold domains"/>
    <property type="match status" value="1"/>
</dbReference>
<feature type="domain" description="NAD-dependent epimerase/dehydratase" evidence="9">
    <location>
        <begin position="8"/>
        <end position="235"/>
    </location>
</feature>
<dbReference type="EC" id="1.1.1.271" evidence="4"/>
<dbReference type="OrthoDB" id="202470at2759"/>
<evidence type="ECO:0000256" key="4">
    <source>
        <dbReference type="ARBA" id="ARBA00012371"/>
    </source>
</evidence>